<dbReference type="Pfam" id="PF00181">
    <property type="entry name" value="Ribosomal_L2_N"/>
    <property type="match status" value="1"/>
</dbReference>
<feature type="domain" description="Large ribosomal subunit protein uL2 C-terminal" evidence="6">
    <location>
        <begin position="96"/>
        <end position="231"/>
    </location>
</feature>
<dbReference type="OrthoDB" id="585154at2759"/>
<dbReference type="PIRSF" id="PIRSF002158">
    <property type="entry name" value="Ribosomal_L2"/>
    <property type="match status" value="1"/>
</dbReference>
<keyword evidence="3 8" id="KW-0689">Ribosomal protein</keyword>
<accession>A0A830HU10</accession>
<dbReference type="InterPro" id="IPR014722">
    <property type="entry name" value="Rib_uL2_dom2"/>
</dbReference>
<dbReference type="InterPro" id="IPR002171">
    <property type="entry name" value="Ribosomal_uL2"/>
</dbReference>
<protein>
    <submittedName>
        <fullName evidence="8">60S ribosomal protein L8</fullName>
    </submittedName>
</protein>
<dbReference type="Gene3D" id="2.40.50.140">
    <property type="entry name" value="Nucleic acid-binding proteins"/>
    <property type="match status" value="1"/>
</dbReference>
<dbReference type="Pfam" id="PF03947">
    <property type="entry name" value="Ribosomal_L2_C"/>
    <property type="match status" value="1"/>
</dbReference>
<dbReference type="GO" id="GO:0003723">
    <property type="term" value="F:RNA binding"/>
    <property type="evidence" value="ECO:0007669"/>
    <property type="project" value="InterPro"/>
</dbReference>
<evidence type="ECO:0000313" key="9">
    <source>
        <dbReference type="Proteomes" id="UP000660262"/>
    </source>
</evidence>
<dbReference type="PANTHER" id="PTHR13691">
    <property type="entry name" value="RIBOSOMAL PROTEIN L2"/>
    <property type="match status" value="1"/>
</dbReference>
<dbReference type="GO" id="GO:0002181">
    <property type="term" value="P:cytoplasmic translation"/>
    <property type="evidence" value="ECO:0007669"/>
    <property type="project" value="TreeGrafter"/>
</dbReference>
<dbReference type="EMBL" id="BNJQ01000023">
    <property type="protein sequence ID" value="GHP08991.1"/>
    <property type="molecule type" value="Genomic_DNA"/>
</dbReference>
<dbReference type="InterPro" id="IPR012340">
    <property type="entry name" value="NA-bd_OB-fold"/>
</dbReference>
<dbReference type="PANTHER" id="PTHR13691:SF16">
    <property type="entry name" value="LARGE RIBOSOMAL SUBUNIT PROTEIN UL2"/>
    <property type="match status" value="1"/>
</dbReference>
<evidence type="ECO:0000256" key="3">
    <source>
        <dbReference type="ARBA" id="ARBA00022980"/>
    </source>
</evidence>
<sequence>MGKQIRGQRKGAGSIFRSHTHFRKGAASFRSLDYAERHGFIRGVVTEIIHDPGRGAPLAKVVFRNTLRYKQDKELYIAAEGVYTGQFIYAGKKATLNIGNVLPVGSMPEGVVCCNVEGKMGDRGSFARASGDFCIIVAHNPDAGVTRIKLPSGSRKVIPSTCRGMVGQVAGGGRTEKPMLKAGVSYHKYRVKRNCWPRVRGVAMNPVEHPHGGGNHQHIGHPSTVKRLSSPGQKVGLIAARRTGRKLGGVGGKDDKEQ</sequence>
<comment type="caution">
    <text evidence="8">The sequence shown here is derived from an EMBL/GenBank/DDBJ whole genome shotgun (WGS) entry which is preliminary data.</text>
</comment>
<dbReference type="InterPro" id="IPR008991">
    <property type="entry name" value="Translation_prot_SH3-like_sf"/>
</dbReference>
<dbReference type="SMART" id="SM01383">
    <property type="entry name" value="Ribosomal_L2"/>
    <property type="match status" value="1"/>
</dbReference>
<dbReference type="FunFam" id="4.10.950.10:FF:000002">
    <property type="entry name" value="60S ribosomal protein L2"/>
    <property type="match status" value="1"/>
</dbReference>
<dbReference type="SUPFAM" id="SSF50249">
    <property type="entry name" value="Nucleic acid-binding proteins"/>
    <property type="match status" value="1"/>
</dbReference>
<gene>
    <name evidence="8" type="ORF">PPROV_000772800</name>
</gene>
<feature type="domain" description="Large ribosomal subunit protein uL2 RNA-binding" evidence="7">
    <location>
        <begin position="11"/>
        <end position="90"/>
    </location>
</feature>
<dbReference type="SUPFAM" id="SSF50104">
    <property type="entry name" value="Translation proteins SH3-like domain"/>
    <property type="match status" value="1"/>
</dbReference>
<dbReference type="FunFam" id="2.30.30.30:FF:000006">
    <property type="entry name" value="60S ribosomal protein L8"/>
    <property type="match status" value="1"/>
</dbReference>
<feature type="region of interest" description="Disordered" evidence="5">
    <location>
        <begin position="211"/>
        <end position="230"/>
    </location>
</feature>
<dbReference type="AlphaFoldDB" id="A0A830HU10"/>
<keyword evidence="9" id="KW-1185">Reference proteome</keyword>
<keyword evidence="4" id="KW-0687">Ribonucleoprotein</keyword>
<dbReference type="GO" id="GO:0022625">
    <property type="term" value="C:cytosolic large ribosomal subunit"/>
    <property type="evidence" value="ECO:0007669"/>
    <property type="project" value="TreeGrafter"/>
</dbReference>
<evidence type="ECO:0000256" key="4">
    <source>
        <dbReference type="ARBA" id="ARBA00023274"/>
    </source>
</evidence>
<organism evidence="8 9">
    <name type="scientific">Pycnococcus provasolii</name>
    <dbReference type="NCBI Taxonomy" id="41880"/>
    <lineage>
        <taxon>Eukaryota</taxon>
        <taxon>Viridiplantae</taxon>
        <taxon>Chlorophyta</taxon>
        <taxon>Pseudoscourfieldiophyceae</taxon>
        <taxon>Pseudoscourfieldiales</taxon>
        <taxon>Pycnococcaceae</taxon>
        <taxon>Pycnococcus</taxon>
    </lineage>
</organism>
<dbReference type="InterPro" id="IPR022666">
    <property type="entry name" value="Ribosomal_uL2_RNA-bd_dom"/>
</dbReference>
<dbReference type="Gene3D" id="4.10.950.10">
    <property type="entry name" value="Ribosomal protein L2, domain 3"/>
    <property type="match status" value="1"/>
</dbReference>
<proteinExistence type="inferred from homology"/>
<evidence type="ECO:0000259" key="7">
    <source>
        <dbReference type="SMART" id="SM01383"/>
    </source>
</evidence>
<dbReference type="Gene3D" id="2.30.30.30">
    <property type="match status" value="1"/>
</dbReference>
<dbReference type="FunFam" id="2.40.50.140:FF:000020">
    <property type="entry name" value="60S ribosomal protein L2"/>
    <property type="match status" value="1"/>
</dbReference>
<evidence type="ECO:0000313" key="8">
    <source>
        <dbReference type="EMBL" id="GHP08991.1"/>
    </source>
</evidence>
<name>A0A830HU10_9CHLO</name>
<dbReference type="InterPro" id="IPR022669">
    <property type="entry name" value="Ribosomal_uL2_C"/>
</dbReference>
<comment type="subunit">
    <text evidence="2">Part of the 50S ribosomal subunit.</text>
</comment>
<evidence type="ECO:0000259" key="6">
    <source>
        <dbReference type="SMART" id="SM01382"/>
    </source>
</evidence>
<dbReference type="GO" id="GO:0003735">
    <property type="term" value="F:structural constituent of ribosome"/>
    <property type="evidence" value="ECO:0007669"/>
    <property type="project" value="InterPro"/>
</dbReference>
<dbReference type="InterPro" id="IPR014726">
    <property type="entry name" value="Ribosomal_uL2_dom3"/>
</dbReference>
<dbReference type="InterPro" id="IPR022671">
    <property type="entry name" value="Ribosomal_uL2_CS"/>
</dbReference>
<dbReference type="SMART" id="SM01382">
    <property type="entry name" value="Ribosomal_L2_C"/>
    <property type="match status" value="1"/>
</dbReference>
<comment type="similarity">
    <text evidence="1">Belongs to the universal ribosomal protein uL2 family.</text>
</comment>
<dbReference type="NCBIfam" id="NF007180">
    <property type="entry name" value="PRK09612.1"/>
    <property type="match status" value="1"/>
</dbReference>
<reference evidence="8" key="1">
    <citation type="submission" date="2020-10" db="EMBL/GenBank/DDBJ databases">
        <title>Unveiling of a novel bifunctional photoreceptor, Dualchrome1, isolated from a cosmopolitan green alga.</title>
        <authorList>
            <person name="Suzuki S."/>
            <person name="Kawachi M."/>
        </authorList>
    </citation>
    <scope>NUCLEOTIDE SEQUENCE</scope>
    <source>
        <strain evidence="8">NIES 2893</strain>
    </source>
</reference>
<dbReference type="Proteomes" id="UP000660262">
    <property type="component" value="Unassembled WGS sequence"/>
</dbReference>
<evidence type="ECO:0000256" key="5">
    <source>
        <dbReference type="SAM" id="MobiDB-lite"/>
    </source>
</evidence>
<dbReference type="InterPro" id="IPR023672">
    <property type="entry name" value="Ribosomal_uL2_arc_euk"/>
</dbReference>
<dbReference type="PROSITE" id="PS00467">
    <property type="entry name" value="RIBOSOMAL_L2"/>
    <property type="match status" value="1"/>
</dbReference>
<evidence type="ECO:0000256" key="2">
    <source>
        <dbReference type="ARBA" id="ARBA00011838"/>
    </source>
</evidence>
<evidence type="ECO:0000256" key="1">
    <source>
        <dbReference type="ARBA" id="ARBA00005636"/>
    </source>
</evidence>